<dbReference type="SUPFAM" id="SSF56281">
    <property type="entry name" value="Metallo-hydrolase/oxidoreductase"/>
    <property type="match status" value="1"/>
</dbReference>
<protein>
    <submittedName>
        <fullName evidence="3">MBL fold metallo-hydrolase</fullName>
    </submittedName>
</protein>
<organism evidence="3 4">
    <name type="scientific">Piscinibacter koreensis</name>
    <dbReference type="NCBI Taxonomy" id="2742824"/>
    <lineage>
        <taxon>Bacteria</taxon>
        <taxon>Pseudomonadati</taxon>
        <taxon>Pseudomonadota</taxon>
        <taxon>Betaproteobacteria</taxon>
        <taxon>Burkholderiales</taxon>
        <taxon>Sphaerotilaceae</taxon>
        <taxon>Piscinibacter</taxon>
    </lineage>
</organism>
<sequence length="469" mass="50947">MRLKEVIQALVPFALLAGATSAWSAADPTLLKARQKFFGIDNVDVNTGAVKKDKVIASWATNTTYVVSVMGRVILLDSYITKPELPTTPIDRRYSPLLPQDLIDVRPEAIFLGHGHGDHADNAAYIAKWTNATIYATPETCDVMQQDVARMWADPNPQNGGAKVVPNPNPVNCVGAVPRGSRPGQYNQGPNAGLSKSSVSKLSTPLDAQVCVLAFKFIHSGGSPVDPSFPHTTLNDLGDPRYPGRTITTPPPPVTYPAMFPNLTPYTPPATGAVAGQLDTRTTGFGGPAGAYEVVYQFILRNGYNFNFFYLNSAGPAKEGIGSDIDLVTLAQYNDPTFPQERKDLARAIGNSLYDLMDTLPRTDVLLGSIVSLGAAANQQRDIILATQRLRPKVYIPGHHTDVAQKGSGIYHMISWKETAVNMGWPQSEWPEFRLLMDPNDFLVPQVWSPGDARWFDATKAGRVAQLCG</sequence>
<proteinExistence type="predicted"/>
<dbReference type="InterPro" id="IPR036866">
    <property type="entry name" value="RibonucZ/Hydroxyglut_hydro"/>
</dbReference>
<feature type="signal peptide" evidence="2">
    <location>
        <begin position="1"/>
        <end position="24"/>
    </location>
</feature>
<dbReference type="GO" id="GO:0016787">
    <property type="term" value="F:hydrolase activity"/>
    <property type="evidence" value="ECO:0007669"/>
    <property type="project" value="UniProtKB-KW"/>
</dbReference>
<dbReference type="EMBL" id="JABWMJ010000009">
    <property type="protein sequence ID" value="NUZ07760.1"/>
    <property type="molecule type" value="Genomic_DNA"/>
</dbReference>
<feature type="region of interest" description="Disordered" evidence="1">
    <location>
        <begin position="231"/>
        <end position="252"/>
    </location>
</feature>
<evidence type="ECO:0000256" key="2">
    <source>
        <dbReference type="SAM" id="SignalP"/>
    </source>
</evidence>
<dbReference type="AlphaFoldDB" id="A0A7Y6TY50"/>
<comment type="caution">
    <text evidence="3">The sequence shown here is derived from an EMBL/GenBank/DDBJ whole genome shotgun (WGS) entry which is preliminary data.</text>
</comment>
<feature type="chain" id="PRO_5031503976" evidence="2">
    <location>
        <begin position="25"/>
        <end position="469"/>
    </location>
</feature>
<dbReference type="Proteomes" id="UP000529637">
    <property type="component" value="Unassembled WGS sequence"/>
</dbReference>
<reference evidence="3 4" key="1">
    <citation type="submission" date="2020-06" db="EMBL/GenBank/DDBJ databases">
        <title>Schlegella sp. ID0723 isolated from air conditioner.</title>
        <authorList>
            <person name="Kim D.Y."/>
            <person name="Kim D.-U."/>
        </authorList>
    </citation>
    <scope>NUCLEOTIDE SEQUENCE [LARGE SCALE GENOMIC DNA]</scope>
    <source>
        <strain evidence="3 4">ID0723</strain>
    </source>
</reference>
<accession>A0A7Y6TY50</accession>
<keyword evidence="4" id="KW-1185">Reference proteome</keyword>
<evidence type="ECO:0000256" key="1">
    <source>
        <dbReference type="SAM" id="MobiDB-lite"/>
    </source>
</evidence>
<evidence type="ECO:0000313" key="3">
    <source>
        <dbReference type="EMBL" id="NUZ07760.1"/>
    </source>
</evidence>
<name>A0A7Y6TY50_9BURK</name>
<dbReference type="Gene3D" id="3.60.15.10">
    <property type="entry name" value="Ribonuclease Z/Hydroxyacylglutathione hydrolase-like"/>
    <property type="match status" value="1"/>
</dbReference>
<keyword evidence="2" id="KW-0732">Signal</keyword>
<dbReference type="RefSeq" id="WP_176070605.1">
    <property type="nucleotide sequence ID" value="NZ_JABWMJ010000009.1"/>
</dbReference>
<evidence type="ECO:0000313" key="4">
    <source>
        <dbReference type="Proteomes" id="UP000529637"/>
    </source>
</evidence>
<keyword evidence="3" id="KW-0378">Hydrolase</keyword>
<gene>
    <name evidence="3" type="ORF">HQN59_18515</name>
</gene>